<keyword evidence="3" id="KW-0520">NAD</keyword>
<dbReference type="GO" id="GO:0051287">
    <property type="term" value="F:NAD binding"/>
    <property type="evidence" value="ECO:0007669"/>
    <property type="project" value="InterPro"/>
</dbReference>
<dbReference type="AlphaFoldDB" id="A0A2P6MRI1"/>
<dbReference type="Gene3D" id="3.40.50.720">
    <property type="entry name" value="NAD(P)-binding Rossmann-like Domain"/>
    <property type="match status" value="2"/>
</dbReference>
<dbReference type="InterPro" id="IPR036291">
    <property type="entry name" value="NAD(P)-bd_dom_sf"/>
</dbReference>
<dbReference type="GO" id="GO:0016616">
    <property type="term" value="F:oxidoreductase activity, acting on the CH-OH group of donors, NAD or NADP as acceptor"/>
    <property type="evidence" value="ECO:0007669"/>
    <property type="project" value="InterPro"/>
</dbReference>
<evidence type="ECO:0000256" key="4">
    <source>
        <dbReference type="RuleBase" id="RU003719"/>
    </source>
</evidence>
<evidence type="ECO:0000256" key="3">
    <source>
        <dbReference type="ARBA" id="ARBA00023027"/>
    </source>
</evidence>
<evidence type="ECO:0000313" key="8">
    <source>
        <dbReference type="Proteomes" id="UP000241769"/>
    </source>
</evidence>
<dbReference type="Proteomes" id="UP000241769">
    <property type="component" value="Unassembled WGS sequence"/>
</dbReference>
<accession>A0A2P6MRI1</accession>
<dbReference type="InterPro" id="IPR006139">
    <property type="entry name" value="D-isomer_2_OHA_DH_cat_dom"/>
</dbReference>
<dbReference type="InterPro" id="IPR058205">
    <property type="entry name" value="D-LDH-like"/>
</dbReference>
<evidence type="ECO:0000313" key="7">
    <source>
        <dbReference type="EMBL" id="PRP74305.1"/>
    </source>
</evidence>
<dbReference type="InParanoid" id="A0A2P6MRI1"/>
<protein>
    <submittedName>
        <fullName evidence="7">D-lactate dehydrogenase</fullName>
    </submittedName>
</protein>
<dbReference type="SUPFAM" id="SSF51735">
    <property type="entry name" value="NAD(P)-binding Rossmann-fold domains"/>
    <property type="match status" value="1"/>
</dbReference>
<name>A0A2P6MRI1_9EUKA</name>
<evidence type="ECO:0000256" key="1">
    <source>
        <dbReference type="ARBA" id="ARBA00005854"/>
    </source>
</evidence>
<dbReference type="OrthoDB" id="298012at2759"/>
<keyword evidence="2 4" id="KW-0560">Oxidoreductase</keyword>
<dbReference type="CDD" id="cd12183">
    <property type="entry name" value="LDH_like_2"/>
    <property type="match status" value="1"/>
</dbReference>
<dbReference type="PROSITE" id="PS00670">
    <property type="entry name" value="D_2_HYDROXYACID_DH_2"/>
    <property type="match status" value="1"/>
</dbReference>
<dbReference type="InterPro" id="IPR029753">
    <property type="entry name" value="D-isomer_DH_CS"/>
</dbReference>
<comment type="similarity">
    <text evidence="1 4">Belongs to the D-isomer specific 2-hydroxyacid dehydrogenase family.</text>
</comment>
<dbReference type="PANTHER" id="PTHR43026">
    <property type="entry name" value="2-HYDROXYACID DEHYDROGENASE HOMOLOG 1-RELATED"/>
    <property type="match status" value="1"/>
</dbReference>
<dbReference type="PANTHER" id="PTHR43026:SF1">
    <property type="entry name" value="2-HYDROXYACID DEHYDROGENASE HOMOLOG 1-RELATED"/>
    <property type="match status" value="1"/>
</dbReference>
<dbReference type="STRING" id="1890364.A0A2P6MRI1"/>
<dbReference type="EMBL" id="MDYQ01000477">
    <property type="protein sequence ID" value="PRP74305.1"/>
    <property type="molecule type" value="Genomic_DNA"/>
</dbReference>
<dbReference type="InterPro" id="IPR029752">
    <property type="entry name" value="D-isomer_DH_CS1"/>
</dbReference>
<dbReference type="FunCoup" id="A0A2P6MRI1">
    <property type="interactions" value="49"/>
</dbReference>
<feature type="domain" description="D-isomer specific 2-hydroxyacid dehydrogenase catalytic" evidence="5">
    <location>
        <begin position="14"/>
        <end position="339"/>
    </location>
</feature>
<reference evidence="7 8" key="1">
    <citation type="journal article" date="2018" name="Genome Biol. Evol.">
        <title>Multiple Roots of Fruiting Body Formation in Amoebozoa.</title>
        <authorList>
            <person name="Hillmann F."/>
            <person name="Forbes G."/>
            <person name="Novohradska S."/>
            <person name="Ferling I."/>
            <person name="Riege K."/>
            <person name="Groth M."/>
            <person name="Westermann M."/>
            <person name="Marz M."/>
            <person name="Spaller T."/>
            <person name="Winckler T."/>
            <person name="Schaap P."/>
            <person name="Glockner G."/>
        </authorList>
    </citation>
    <scope>NUCLEOTIDE SEQUENCE [LARGE SCALE GENOMIC DNA]</scope>
    <source>
        <strain evidence="7 8">Jena</strain>
    </source>
</reference>
<dbReference type="Pfam" id="PF02826">
    <property type="entry name" value="2-Hacid_dh_C"/>
    <property type="match status" value="1"/>
</dbReference>
<dbReference type="InterPro" id="IPR006140">
    <property type="entry name" value="D-isomer_DH_NAD-bd"/>
</dbReference>
<gene>
    <name evidence="7" type="ORF">PROFUN_11807</name>
</gene>
<sequence length="342" mass="37655">MKITVFSAKSWDREYLPKANQDKHELKFVPSRLDVDHAELAKGSEAVCLFVNDDGGKESLGALNKLGIKLVLMRCAGFNNVDLEEAKSLGMQVMTVPGYSPYAVAEHAVALILSLNRKIHKSYNRVRENNFELTGLLGFDIHGKTVGVLGTGKIGQVFAGIMKGFGVKLIGYDKFKSDQLVKDTGLEYVELDELFAQSDIISVHLPLLKDTKYIINNKAIEKMKKGNVSTSASHLTSPDVMIVNTSRGALIDTKAVIAGLKKGQIGHLGLDVYEEEESLFYEDNSGKVLQDDTFARLLTFPNVLITGHQAFFTREAQENICSTTMQNAEDFLSGKKTDNAKC</sequence>
<evidence type="ECO:0000259" key="6">
    <source>
        <dbReference type="Pfam" id="PF02826"/>
    </source>
</evidence>
<keyword evidence="8" id="KW-1185">Reference proteome</keyword>
<feature type="domain" description="D-isomer specific 2-hydroxyacid dehydrogenase NAD-binding" evidence="6">
    <location>
        <begin position="109"/>
        <end position="310"/>
    </location>
</feature>
<evidence type="ECO:0000256" key="2">
    <source>
        <dbReference type="ARBA" id="ARBA00023002"/>
    </source>
</evidence>
<proteinExistence type="inferred from homology"/>
<evidence type="ECO:0000259" key="5">
    <source>
        <dbReference type="Pfam" id="PF00389"/>
    </source>
</evidence>
<comment type="caution">
    <text evidence="7">The sequence shown here is derived from an EMBL/GenBank/DDBJ whole genome shotgun (WGS) entry which is preliminary data.</text>
</comment>
<dbReference type="Pfam" id="PF00389">
    <property type="entry name" value="2-Hacid_dh"/>
    <property type="match status" value="1"/>
</dbReference>
<dbReference type="SUPFAM" id="SSF52283">
    <property type="entry name" value="Formate/glycerate dehydrogenase catalytic domain-like"/>
    <property type="match status" value="1"/>
</dbReference>
<organism evidence="7 8">
    <name type="scientific">Planoprotostelium fungivorum</name>
    <dbReference type="NCBI Taxonomy" id="1890364"/>
    <lineage>
        <taxon>Eukaryota</taxon>
        <taxon>Amoebozoa</taxon>
        <taxon>Evosea</taxon>
        <taxon>Variosea</taxon>
        <taxon>Cavosteliida</taxon>
        <taxon>Cavosteliaceae</taxon>
        <taxon>Planoprotostelium</taxon>
    </lineage>
</organism>
<dbReference type="PROSITE" id="PS00065">
    <property type="entry name" value="D_2_HYDROXYACID_DH_1"/>
    <property type="match status" value="1"/>
</dbReference>